<accession>A0ABS6NMD3</accession>
<feature type="domain" description="Extradiol ring-cleavage dioxygenase class III enzyme subunit B" evidence="1">
    <location>
        <begin position="7"/>
        <end position="263"/>
    </location>
</feature>
<proteinExistence type="predicted"/>
<dbReference type="NCBIfam" id="NF009902">
    <property type="entry name" value="PRK13365.1"/>
    <property type="match status" value="1"/>
</dbReference>
<dbReference type="Pfam" id="PF02900">
    <property type="entry name" value="LigB"/>
    <property type="match status" value="1"/>
</dbReference>
<gene>
    <name evidence="2" type="ORF">KU392_05890</name>
</gene>
<reference evidence="2 3" key="1">
    <citation type="submission" date="2021-06" db="EMBL/GenBank/DDBJ databases">
        <authorList>
            <person name="Lu T."/>
            <person name="Wang Q."/>
            <person name="Han X."/>
        </authorList>
    </citation>
    <scope>NUCLEOTIDE SEQUENCE [LARGE SCALE GENOMIC DNA]</scope>
    <source>
        <strain evidence="2 3">LAM0050</strain>
    </source>
</reference>
<evidence type="ECO:0000313" key="3">
    <source>
        <dbReference type="Proteomes" id="UP000722165"/>
    </source>
</evidence>
<dbReference type="RefSeq" id="WP_217734844.1">
    <property type="nucleotide sequence ID" value="NZ_JAHSPR010000003.1"/>
</dbReference>
<dbReference type="Proteomes" id="UP000722165">
    <property type="component" value="Unassembled WGS sequence"/>
</dbReference>
<comment type="caution">
    <text evidence="2">The sequence shown here is derived from an EMBL/GenBank/DDBJ whole genome shotgun (WGS) entry which is preliminary data.</text>
</comment>
<keyword evidence="3" id="KW-1185">Reference proteome</keyword>
<protein>
    <submittedName>
        <fullName evidence="2">Protocatechuate 3,4-dioxygenase</fullName>
    </submittedName>
</protein>
<name>A0ABS6NMD3_9BURK</name>
<evidence type="ECO:0000313" key="2">
    <source>
        <dbReference type="EMBL" id="MBV4396786.1"/>
    </source>
</evidence>
<organism evidence="2 3">
    <name type="scientific">Advenella alkanexedens</name>
    <dbReference type="NCBI Taxonomy" id="1481665"/>
    <lineage>
        <taxon>Bacteria</taxon>
        <taxon>Pseudomonadati</taxon>
        <taxon>Pseudomonadota</taxon>
        <taxon>Betaproteobacteria</taxon>
        <taxon>Burkholderiales</taxon>
        <taxon>Alcaligenaceae</taxon>
    </lineage>
</organism>
<evidence type="ECO:0000259" key="1">
    <source>
        <dbReference type="Pfam" id="PF02900"/>
    </source>
</evidence>
<dbReference type="EMBL" id="JAHSPR010000003">
    <property type="protein sequence ID" value="MBV4396786.1"/>
    <property type="molecule type" value="Genomic_DNA"/>
</dbReference>
<sequence length="287" mass="32317">MAELIGAIGSSHAPSISFAFDAGHQEKPEWKPFFESYRPVHNWLKQKNVTTMIVIYNDHLNQFQFDAYPTFAMGIAKQLNIADEGIGARNFASVPGAPDFGWELAKSLVTDEFDLTICQEMELDHGVMSVLPLLMPPSWPIRIIPIHVNVLREPLPTPMRCWKLGQSIGRFIKNSACNERVVVASTGGLSHQIHGDNFGLVNPEWDNRFMDLLTHEPEILAHATHEDYIYRGGLESVEMMLWLTMRGALSETSESFNEIQRFYWAPMLTGYGLLALEAEKPATPSSK</sequence>
<dbReference type="InterPro" id="IPR004183">
    <property type="entry name" value="Xdiol_dOase_suB"/>
</dbReference>